<keyword evidence="9" id="KW-1185">Reference proteome</keyword>
<sequence length="211" mass="24618">MPRRSARSKRNVEDKAESEEPPKKKTKTMIKQQNGPEQSNESIKVESGEWQNANSIYEFKAKDIHGETVSLNKYKGHVCIIVNVASKCGHTNLNYEQFVELYEKYAEEKGLRILAFPCNQFANQEPFDSQKILEFVNKKNVKFDVFDKINVNGKKAHPLWKYMTNKIAGPKGNNIDWNFTKFIINKEGEVVERHKPGEKPFQLVEYLEKYW</sequence>
<keyword evidence="4 6" id="KW-0560">Oxidoreductase</keyword>
<feature type="compositionally biased region" description="Polar residues" evidence="7">
    <location>
        <begin position="29"/>
        <end position="42"/>
    </location>
</feature>
<dbReference type="PRINTS" id="PR01011">
    <property type="entry name" value="GLUTPROXDASE"/>
</dbReference>
<feature type="region of interest" description="Disordered" evidence="7">
    <location>
        <begin position="1"/>
        <end position="46"/>
    </location>
</feature>
<dbReference type="GO" id="GO:0004601">
    <property type="term" value="F:peroxidase activity"/>
    <property type="evidence" value="ECO:0007669"/>
    <property type="project" value="UniProtKB-KW"/>
</dbReference>
<comment type="caution">
    <text evidence="8">The sequence shown here is derived from an EMBL/GenBank/DDBJ whole genome shotgun (WGS) entry which is preliminary data.</text>
</comment>
<organism evidence="8 9">
    <name type="scientific">Rhamnusium bicolor</name>
    <dbReference type="NCBI Taxonomy" id="1586634"/>
    <lineage>
        <taxon>Eukaryota</taxon>
        <taxon>Metazoa</taxon>
        <taxon>Ecdysozoa</taxon>
        <taxon>Arthropoda</taxon>
        <taxon>Hexapoda</taxon>
        <taxon>Insecta</taxon>
        <taxon>Pterygota</taxon>
        <taxon>Neoptera</taxon>
        <taxon>Endopterygota</taxon>
        <taxon>Coleoptera</taxon>
        <taxon>Polyphaga</taxon>
        <taxon>Cucujiformia</taxon>
        <taxon>Chrysomeloidea</taxon>
        <taxon>Cerambycidae</taxon>
        <taxon>Lepturinae</taxon>
        <taxon>Rhagiini</taxon>
        <taxon>Rhamnusium</taxon>
    </lineage>
</organism>
<dbReference type="InterPro" id="IPR029759">
    <property type="entry name" value="GPX_AS"/>
</dbReference>
<dbReference type="GO" id="GO:0006979">
    <property type="term" value="P:response to oxidative stress"/>
    <property type="evidence" value="ECO:0007669"/>
    <property type="project" value="InterPro"/>
</dbReference>
<proteinExistence type="inferred from homology"/>
<feature type="active site" evidence="5">
    <location>
        <position position="88"/>
    </location>
</feature>
<evidence type="ECO:0000256" key="6">
    <source>
        <dbReference type="RuleBase" id="RU000499"/>
    </source>
</evidence>
<dbReference type="Pfam" id="PF00255">
    <property type="entry name" value="GSHPx"/>
    <property type="match status" value="1"/>
</dbReference>
<keyword evidence="2 6" id="KW-0575">Peroxidase</keyword>
<evidence type="ECO:0000256" key="1">
    <source>
        <dbReference type="ARBA" id="ARBA00006926"/>
    </source>
</evidence>
<keyword evidence="3" id="KW-0712">Selenocysteine</keyword>
<dbReference type="InterPro" id="IPR036249">
    <property type="entry name" value="Thioredoxin-like_sf"/>
</dbReference>
<comment type="similarity">
    <text evidence="1 6">Belongs to the glutathione peroxidase family.</text>
</comment>
<evidence type="ECO:0000256" key="2">
    <source>
        <dbReference type="ARBA" id="ARBA00022559"/>
    </source>
</evidence>
<protein>
    <recommendedName>
        <fullName evidence="6">Glutathione peroxidase</fullName>
    </recommendedName>
</protein>
<dbReference type="SUPFAM" id="SSF52833">
    <property type="entry name" value="Thioredoxin-like"/>
    <property type="match status" value="1"/>
</dbReference>
<dbReference type="PANTHER" id="PTHR11592">
    <property type="entry name" value="GLUTATHIONE PEROXIDASE"/>
    <property type="match status" value="1"/>
</dbReference>
<gene>
    <name evidence="8" type="ORF">NQ314_021091</name>
</gene>
<evidence type="ECO:0000256" key="4">
    <source>
        <dbReference type="ARBA" id="ARBA00023002"/>
    </source>
</evidence>
<evidence type="ECO:0000256" key="3">
    <source>
        <dbReference type="ARBA" id="ARBA00022933"/>
    </source>
</evidence>
<dbReference type="PROSITE" id="PS00460">
    <property type="entry name" value="GLUTATHIONE_PEROXID_1"/>
    <property type="match status" value="1"/>
</dbReference>
<dbReference type="PROSITE" id="PS51355">
    <property type="entry name" value="GLUTATHIONE_PEROXID_3"/>
    <property type="match status" value="1"/>
</dbReference>
<evidence type="ECO:0000313" key="8">
    <source>
        <dbReference type="EMBL" id="KAJ8926537.1"/>
    </source>
</evidence>
<dbReference type="InterPro" id="IPR029760">
    <property type="entry name" value="GPX_CS"/>
</dbReference>
<dbReference type="Gene3D" id="3.40.30.10">
    <property type="entry name" value="Glutaredoxin"/>
    <property type="match status" value="1"/>
</dbReference>
<dbReference type="FunFam" id="3.40.30.10:FF:000025">
    <property type="entry name" value="Glutathione peroxidase"/>
    <property type="match status" value="1"/>
</dbReference>
<evidence type="ECO:0000256" key="7">
    <source>
        <dbReference type="SAM" id="MobiDB-lite"/>
    </source>
</evidence>
<dbReference type="PROSITE" id="PS00763">
    <property type="entry name" value="GLUTATHIONE_PEROXID_2"/>
    <property type="match status" value="1"/>
</dbReference>
<dbReference type="Proteomes" id="UP001162156">
    <property type="component" value="Unassembled WGS sequence"/>
</dbReference>
<dbReference type="AlphaFoldDB" id="A0AAV8WJ03"/>
<name>A0AAV8WJ03_9CUCU</name>
<dbReference type="EMBL" id="JANEYF010005866">
    <property type="protein sequence ID" value="KAJ8926537.1"/>
    <property type="molecule type" value="Genomic_DNA"/>
</dbReference>
<accession>A0AAV8WJ03</accession>
<reference evidence="8" key="1">
    <citation type="journal article" date="2023" name="Insect Mol. Biol.">
        <title>Genome sequencing provides insights into the evolution of gene families encoding plant cell wall-degrading enzymes in longhorned beetles.</title>
        <authorList>
            <person name="Shin N.R."/>
            <person name="Okamura Y."/>
            <person name="Kirsch R."/>
            <person name="Pauchet Y."/>
        </authorList>
    </citation>
    <scope>NUCLEOTIDE SEQUENCE</scope>
    <source>
        <strain evidence="8">RBIC_L_NR</strain>
    </source>
</reference>
<dbReference type="PIRSF" id="PIRSF000303">
    <property type="entry name" value="Glutathion_perox"/>
    <property type="match status" value="1"/>
</dbReference>
<feature type="compositionally biased region" description="Basic and acidic residues" evidence="7">
    <location>
        <begin position="10"/>
        <end position="23"/>
    </location>
</feature>
<evidence type="ECO:0000256" key="5">
    <source>
        <dbReference type="PIRSR" id="PIRSR000303-1"/>
    </source>
</evidence>
<dbReference type="InterPro" id="IPR000889">
    <property type="entry name" value="Glutathione_peroxidase"/>
</dbReference>
<evidence type="ECO:0000313" key="9">
    <source>
        <dbReference type="Proteomes" id="UP001162156"/>
    </source>
</evidence>
<dbReference type="CDD" id="cd00340">
    <property type="entry name" value="GSH_Peroxidase"/>
    <property type="match status" value="1"/>
</dbReference>
<dbReference type="PANTHER" id="PTHR11592:SF134">
    <property type="entry name" value="PHOSPHOLIPID HYDROPEROXIDE GLUTATHIONE PEROXIDASE"/>
    <property type="match status" value="1"/>
</dbReference>